<dbReference type="InterPro" id="IPR043157">
    <property type="entry name" value="Dynein_AAA1S"/>
</dbReference>
<evidence type="ECO:0000313" key="2">
    <source>
        <dbReference type="EMBL" id="KAJ1188156.1"/>
    </source>
</evidence>
<dbReference type="EMBL" id="JANPWB010000005">
    <property type="protein sequence ID" value="KAJ1188156.1"/>
    <property type="molecule type" value="Genomic_DNA"/>
</dbReference>
<dbReference type="GO" id="GO:0051959">
    <property type="term" value="F:dynein light intermediate chain binding"/>
    <property type="evidence" value="ECO:0007669"/>
    <property type="project" value="InterPro"/>
</dbReference>
<dbReference type="Proteomes" id="UP001066276">
    <property type="component" value="Chromosome 3_1"/>
</dbReference>
<dbReference type="PANTHER" id="PTHR46961">
    <property type="entry name" value="DYNEIN HEAVY CHAIN 1, AXONEMAL-LIKE PROTEIN"/>
    <property type="match status" value="1"/>
</dbReference>
<dbReference type="GO" id="GO:0005524">
    <property type="term" value="F:ATP binding"/>
    <property type="evidence" value="ECO:0007669"/>
    <property type="project" value="InterPro"/>
</dbReference>
<evidence type="ECO:0000259" key="1">
    <source>
        <dbReference type="Pfam" id="PF12774"/>
    </source>
</evidence>
<gene>
    <name evidence="2" type="ORF">NDU88_004920</name>
</gene>
<dbReference type="Pfam" id="PF12774">
    <property type="entry name" value="AAA_6"/>
    <property type="match status" value="1"/>
</dbReference>
<accession>A0AAV7UID7</accession>
<reference evidence="2" key="1">
    <citation type="journal article" date="2022" name="bioRxiv">
        <title>Sequencing and chromosome-scale assembly of the giantPleurodeles waltlgenome.</title>
        <authorList>
            <person name="Brown T."/>
            <person name="Elewa A."/>
            <person name="Iarovenko S."/>
            <person name="Subramanian E."/>
            <person name="Araus A.J."/>
            <person name="Petzold A."/>
            <person name="Susuki M."/>
            <person name="Suzuki K.-i.T."/>
            <person name="Hayashi T."/>
            <person name="Toyoda A."/>
            <person name="Oliveira C."/>
            <person name="Osipova E."/>
            <person name="Leigh N.D."/>
            <person name="Simon A."/>
            <person name="Yun M.H."/>
        </authorList>
    </citation>
    <scope>NUCLEOTIDE SEQUENCE</scope>
    <source>
        <strain evidence="2">20211129_DDA</strain>
        <tissue evidence="2">Liver</tissue>
    </source>
</reference>
<dbReference type="GO" id="GO:0030286">
    <property type="term" value="C:dynein complex"/>
    <property type="evidence" value="ECO:0007669"/>
    <property type="project" value="InterPro"/>
</dbReference>
<protein>
    <recommendedName>
        <fullName evidence="1">Dynein heavy chain hydrolytic ATP-binding dynein motor region domain-containing protein</fullName>
    </recommendedName>
</protein>
<organism evidence="2 3">
    <name type="scientific">Pleurodeles waltl</name>
    <name type="common">Iberian ribbed newt</name>
    <dbReference type="NCBI Taxonomy" id="8319"/>
    <lineage>
        <taxon>Eukaryota</taxon>
        <taxon>Metazoa</taxon>
        <taxon>Chordata</taxon>
        <taxon>Craniata</taxon>
        <taxon>Vertebrata</taxon>
        <taxon>Euteleostomi</taxon>
        <taxon>Amphibia</taxon>
        <taxon>Batrachia</taxon>
        <taxon>Caudata</taxon>
        <taxon>Salamandroidea</taxon>
        <taxon>Salamandridae</taxon>
        <taxon>Pleurodelinae</taxon>
        <taxon>Pleurodeles</taxon>
    </lineage>
</organism>
<comment type="caution">
    <text evidence="2">The sequence shown here is derived from an EMBL/GenBank/DDBJ whole genome shotgun (WGS) entry which is preliminary data.</text>
</comment>
<dbReference type="GO" id="GO:0045505">
    <property type="term" value="F:dynein intermediate chain binding"/>
    <property type="evidence" value="ECO:0007669"/>
    <property type="project" value="InterPro"/>
</dbReference>
<dbReference type="PANTHER" id="PTHR46961:SF22">
    <property type="entry name" value="DYNEIN BETA CHAIN, CILIARY"/>
    <property type="match status" value="1"/>
</dbReference>
<dbReference type="AlphaFoldDB" id="A0AAV7UID7"/>
<keyword evidence="3" id="KW-1185">Reference proteome</keyword>
<dbReference type="Gene3D" id="1.10.8.710">
    <property type="match status" value="1"/>
</dbReference>
<evidence type="ECO:0000313" key="3">
    <source>
        <dbReference type="Proteomes" id="UP001066276"/>
    </source>
</evidence>
<name>A0AAV7UID7_PLEWA</name>
<dbReference type="GO" id="GO:0007018">
    <property type="term" value="P:microtubule-based movement"/>
    <property type="evidence" value="ECO:0007669"/>
    <property type="project" value="InterPro"/>
</dbReference>
<dbReference type="InterPro" id="IPR026983">
    <property type="entry name" value="DHC"/>
</dbReference>
<dbReference type="InterPro" id="IPR035699">
    <property type="entry name" value="AAA_6"/>
</dbReference>
<sequence length="122" mass="13764">MGAGETADVLVWGLSHQASLLCPSGLRQTSRIMQQQHPAHSKPKVLMRALRDFNLPKIVTNDVSIFLGLINDLFPLLEVPRKKDLKMEQMVRQSIAELRLQPEETFILKVAIMTFPLSLLCT</sequence>
<feature type="domain" description="Dynein heavy chain hydrolytic ATP-binding dynein motor region" evidence="1">
    <location>
        <begin position="29"/>
        <end position="111"/>
    </location>
</feature>
<proteinExistence type="predicted"/>